<accession>A0A0V0QUW1</accession>
<proteinExistence type="predicted"/>
<comment type="caution">
    <text evidence="2">The sequence shown here is derived from an EMBL/GenBank/DDBJ whole genome shotgun (WGS) entry which is preliminary data.</text>
</comment>
<name>A0A0V0QUW1_PSEPJ</name>
<reference evidence="2 3" key="1">
    <citation type="journal article" date="2015" name="Sci. Rep.">
        <title>Genome of the facultative scuticociliatosis pathogen Pseudocohnilembus persalinus provides insight into its virulence through horizontal gene transfer.</title>
        <authorList>
            <person name="Xiong J."/>
            <person name="Wang G."/>
            <person name="Cheng J."/>
            <person name="Tian M."/>
            <person name="Pan X."/>
            <person name="Warren A."/>
            <person name="Jiang C."/>
            <person name="Yuan D."/>
            <person name="Miao W."/>
        </authorList>
    </citation>
    <scope>NUCLEOTIDE SEQUENCE [LARGE SCALE GENOMIC DNA]</scope>
    <source>
        <strain evidence="2">36N120E</strain>
    </source>
</reference>
<feature type="compositionally biased region" description="Basic and acidic residues" evidence="1">
    <location>
        <begin position="220"/>
        <end position="230"/>
    </location>
</feature>
<evidence type="ECO:0000313" key="3">
    <source>
        <dbReference type="Proteomes" id="UP000054937"/>
    </source>
</evidence>
<feature type="compositionally biased region" description="Basic and acidic residues" evidence="1">
    <location>
        <begin position="86"/>
        <end position="98"/>
    </location>
</feature>
<dbReference type="InParanoid" id="A0A0V0QUW1"/>
<dbReference type="Proteomes" id="UP000054937">
    <property type="component" value="Unassembled WGS sequence"/>
</dbReference>
<feature type="compositionally biased region" description="Basic and acidic residues" evidence="1">
    <location>
        <begin position="446"/>
        <end position="456"/>
    </location>
</feature>
<feature type="region of interest" description="Disordered" evidence="1">
    <location>
        <begin position="440"/>
        <end position="469"/>
    </location>
</feature>
<dbReference type="AlphaFoldDB" id="A0A0V0QUW1"/>
<protein>
    <recommendedName>
        <fullName evidence="4">TPX2 C-terminal domain-containing protein</fullName>
    </recommendedName>
</protein>
<organism evidence="2 3">
    <name type="scientific">Pseudocohnilembus persalinus</name>
    <name type="common">Ciliate</name>
    <dbReference type="NCBI Taxonomy" id="266149"/>
    <lineage>
        <taxon>Eukaryota</taxon>
        <taxon>Sar</taxon>
        <taxon>Alveolata</taxon>
        <taxon>Ciliophora</taxon>
        <taxon>Intramacronucleata</taxon>
        <taxon>Oligohymenophorea</taxon>
        <taxon>Scuticociliatia</taxon>
        <taxon>Philasterida</taxon>
        <taxon>Pseudocohnilembidae</taxon>
        <taxon>Pseudocohnilembus</taxon>
    </lineage>
</organism>
<feature type="region of interest" description="Disordered" evidence="1">
    <location>
        <begin position="84"/>
        <end position="129"/>
    </location>
</feature>
<keyword evidence="3" id="KW-1185">Reference proteome</keyword>
<dbReference type="OMA" id="EQENINP"/>
<feature type="compositionally biased region" description="Low complexity" evidence="1">
    <location>
        <begin position="107"/>
        <end position="121"/>
    </location>
</feature>
<dbReference type="EMBL" id="LDAU01000102">
    <property type="protein sequence ID" value="KRX06066.1"/>
    <property type="molecule type" value="Genomic_DNA"/>
</dbReference>
<evidence type="ECO:0008006" key="4">
    <source>
        <dbReference type="Google" id="ProtNLM"/>
    </source>
</evidence>
<evidence type="ECO:0000256" key="1">
    <source>
        <dbReference type="SAM" id="MobiDB-lite"/>
    </source>
</evidence>
<feature type="region of interest" description="Disordered" evidence="1">
    <location>
        <begin position="153"/>
        <end position="175"/>
    </location>
</feature>
<feature type="compositionally biased region" description="Polar residues" evidence="1">
    <location>
        <begin position="459"/>
        <end position="469"/>
    </location>
</feature>
<gene>
    <name evidence="2" type="ORF">PPERSA_01144</name>
</gene>
<evidence type="ECO:0000313" key="2">
    <source>
        <dbReference type="EMBL" id="KRX06066.1"/>
    </source>
</evidence>
<feature type="region of interest" description="Disordered" evidence="1">
    <location>
        <begin position="220"/>
        <end position="244"/>
    </location>
</feature>
<sequence>MQELIVKQDNIEQENINPLNQKQEVDMSILKEDSNNFKIEIKSVKRKPELVTPSKILKTNEGNILLERPQNNIENCVENIVQNQQEQKEEKSVNKDQNKQGLSPFGKSQIKSISKSQSKSIFSTPNSKLKQQDIENQKYVSQKQIIENFFKNRSTISNNNSQKKLQNTKPQSPKLSTMMRQHTMSLNSSSVEKSVEKKVIPFRSNSKDFMLRSDIRALERQKSERKKQEVDSLQNSNQKIFPHEPGAIPQYKLFSVQKPEHKQIQFKEFKLSTDYRGCMKEQRLQEKLFFEQQQEMANRQFRAQDLPDYKQLADLGMSKCILEHKITVPKEVKLSTDSRAEFHKVYDQKQLNETHKQNIFQFKAKPAPDMKTQKTPQKPPVRETTIPQEVYLNSNKRAEQRRLFDAELEEKQKLKEQEQAQPIRKYKQVQIEKSHNITVPIQPHFLTDKRIEEHRNKSAQKSNQKTNSQ</sequence>